<dbReference type="NCBIfam" id="TIGR04331">
    <property type="entry name" value="o_ant_LIC12162"/>
    <property type="match status" value="1"/>
</dbReference>
<dbReference type="InterPro" id="IPR027603">
    <property type="entry name" value="LIC12162"/>
</dbReference>
<dbReference type="KEGG" id="sinu:IMZ28_03860"/>
<reference evidence="1 2" key="1">
    <citation type="submission" date="2020-10" db="EMBL/GenBank/DDBJ databases">
        <title>The genome of sulfurovum sp.</title>
        <authorList>
            <person name="Xie S."/>
            <person name="Shao Z."/>
            <person name="Jiang L."/>
        </authorList>
    </citation>
    <scope>NUCLEOTIDE SEQUENCE [LARGE SCALE GENOMIC DNA]</scope>
    <source>
        <strain evidence="1 2">ST-419</strain>
    </source>
</reference>
<evidence type="ECO:0000313" key="2">
    <source>
        <dbReference type="Proteomes" id="UP000595074"/>
    </source>
</evidence>
<organism evidence="1 2">
    <name type="scientific">Sulfurovum indicum</name>
    <dbReference type="NCBI Taxonomy" id="2779528"/>
    <lineage>
        <taxon>Bacteria</taxon>
        <taxon>Pseudomonadati</taxon>
        <taxon>Campylobacterota</taxon>
        <taxon>Epsilonproteobacteria</taxon>
        <taxon>Campylobacterales</taxon>
        <taxon>Sulfurovaceae</taxon>
        <taxon>Sulfurovum</taxon>
    </lineage>
</organism>
<dbReference type="AlphaFoldDB" id="A0A7M1S5A4"/>
<evidence type="ECO:0008006" key="3">
    <source>
        <dbReference type="Google" id="ProtNLM"/>
    </source>
</evidence>
<proteinExistence type="predicted"/>
<protein>
    <recommendedName>
        <fullName evidence="3">Transferase</fullName>
    </recommendedName>
</protein>
<gene>
    <name evidence="1" type="ORF">IMZ28_03860</name>
</gene>
<dbReference type="Proteomes" id="UP000595074">
    <property type="component" value="Chromosome"/>
</dbReference>
<accession>A0A7M1S5A4</accession>
<dbReference type="EMBL" id="CP063164">
    <property type="protein sequence ID" value="QOR62615.1"/>
    <property type="molecule type" value="Genomic_DNA"/>
</dbReference>
<evidence type="ECO:0000313" key="1">
    <source>
        <dbReference type="EMBL" id="QOR62615.1"/>
    </source>
</evidence>
<name>A0A7M1S5A4_9BACT</name>
<keyword evidence="2" id="KW-1185">Reference proteome</keyword>
<sequence>MRSKVANMHDGRELFLALTSDESFWDTSKEIVFLGEEVCSYTSKYYSPERVVLPEFWEDEKQLNDSIEFTNATYENVLQKLTLSLNEIHGLEKNTLYWRRIIGYFLRTYVDTMYDKYVRLKYTLKAHPHIVVCTLAQESFCTSDNAFHFVQAVRESDTLNLQLFTQILSELDHKTIISKPYSFSIIKDAEKIQRGNQKNFKHFVVEQIQKFMNRGKKSQVSLYVSLFNNRSLLKIVFGTKFKCWPIFSMDSIEQNITMNYDLRNQIFSMNSDNSENEFENIILKTLVNDMPTDFIEGFSNIRNKALMNIEYNVPKAIITGIGFLWETAFSIWAAECAERGSVLYGMQHGGTYGEVEYISVGEVFEQSLTDYYITWGWKKDETTIPMPPSRLIGLEKQNFNKNENILWVTSADSKYVAFIGTIVFGSRYIKYFEHQANLYNNLSPKLKEKISVRLYPDDFGWQLKERWLDRNKDIHFADVSEPLMIQAQKHKLLIIDHFGGTSTLECFRLKIPMIIIGSNKLFTLDPEAKKYYKLLEDAGVLFFDAFQAADSIKSAYDNIDEWWNDSERQKAIGKFVNHFAKPFNRPIDEWVLFINEIGKK</sequence>
<dbReference type="RefSeq" id="WP_197549433.1">
    <property type="nucleotide sequence ID" value="NZ_CP063164.1"/>
</dbReference>